<dbReference type="InterPro" id="IPR050121">
    <property type="entry name" value="Cytochrome_P450_monoxygenase"/>
</dbReference>
<dbReference type="SUPFAM" id="SSF48264">
    <property type="entry name" value="Cytochrome P450"/>
    <property type="match status" value="1"/>
</dbReference>
<dbReference type="Pfam" id="PF00067">
    <property type="entry name" value="p450"/>
    <property type="match status" value="1"/>
</dbReference>
<evidence type="ECO:0000256" key="5">
    <source>
        <dbReference type="ARBA" id="ARBA00023004"/>
    </source>
</evidence>
<evidence type="ECO:0000256" key="7">
    <source>
        <dbReference type="SAM" id="Phobius"/>
    </source>
</evidence>
<dbReference type="PANTHER" id="PTHR24305:SF187">
    <property type="entry name" value="P450, PUTATIVE (EUROFUNG)-RELATED"/>
    <property type="match status" value="1"/>
</dbReference>
<protein>
    <recommendedName>
        <fullName evidence="10">Cytochrome P450</fullName>
    </recommendedName>
</protein>
<dbReference type="InterPro" id="IPR036396">
    <property type="entry name" value="Cyt_P450_sf"/>
</dbReference>
<proteinExistence type="inferred from homology"/>
<dbReference type="GO" id="GO:0020037">
    <property type="term" value="F:heme binding"/>
    <property type="evidence" value="ECO:0007669"/>
    <property type="project" value="InterPro"/>
</dbReference>
<dbReference type="GO" id="GO:0016705">
    <property type="term" value="F:oxidoreductase activity, acting on paired donors, with incorporation or reduction of molecular oxygen"/>
    <property type="evidence" value="ECO:0007669"/>
    <property type="project" value="InterPro"/>
</dbReference>
<feature type="transmembrane region" description="Helical" evidence="7">
    <location>
        <begin position="145"/>
        <end position="167"/>
    </location>
</feature>
<keyword evidence="5" id="KW-0408">Iron</keyword>
<dbReference type="OrthoDB" id="6692864at2759"/>
<dbReference type="Gene3D" id="1.10.630.10">
    <property type="entry name" value="Cytochrome P450"/>
    <property type="match status" value="1"/>
</dbReference>
<sequence>MDAHLNHGPPVFPIPRFESSIPRSTPGRPRRIEARLTFTEQLGSADFQGPQPELGGSDIHKPALRELTPLRLLENQPPHFGFMLTMSISVQVVCALAAGLLSHVCYFVRGEHHITAPTLLKTYIVLAIVIVSFEFKTGGLGLLDAALTTFAVCTSYASSIFASMLVYRLFFHRLRHFPGPLLARSSKLYHAWQVRKSDQYIFLEQLHQKYGDFVRTGPNEITMFTPSAVAEVYGPSSKCVRSAWYDMMQPLVSMILTRSKPAHDARRRVWDPSFSVKALQSYEDRVLSYAQLLDGSLSSFSSEPVNATAWFKYFAFDVMTDIHYGQSLDMLKNGKDHYAIELSHAGVAVMGPLTPVPWLCQLLMSIPGAQKEWQAYQVWAHEELQSRIKRKPEHFDSVSHPLSAAQEQGGVDIEENYKWLFGDFIANIGAGSETILSTMVFLFYHLAAAPTEIAKLRTELEALTSFSDNRELTSMPHLNGVINETLRLHPPIPSGGLRDTPPEGLEIDGTYIPGGVTVLVPAYSLGRCTSLAWHNLDIVLFSSFMALCPLLLADTDE</sequence>
<evidence type="ECO:0000256" key="2">
    <source>
        <dbReference type="ARBA" id="ARBA00010617"/>
    </source>
</evidence>
<gene>
    <name evidence="8" type="ORF">HETSPECPRED_001752</name>
</gene>
<dbReference type="GO" id="GO:0005506">
    <property type="term" value="F:iron ion binding"/>
    <property type="evidence" value="ECO:0007669"/>
    <property type="project" value="InterPro"/>
</dbReference>
<evidence type="ECO:0000256" key="3">
    <source>
        <dbReference type="ARBA" id="ARBA00022723"/>
    </source>
</evidence>
<dbReference type="EMBL" id="CAJPDS010000013">
    <property type="protein sequence ID" value="CAF9914090.1"/>
    <property type="molecule type" value="Genomic_DNA"/>
</dbReference>
<dbReference type="Proteomes" id="UP000664521">
    <property type="component" value="Unassembled WGS sequence"/>
</dbReference>
<organism evidence="8 9">
    <name type="scientific">Heterodermia speciosa</name>
    <dbReference type="NCBI Taxonomy" id="116794"/>
    <lineage>
        <taxon>Eukaryota</taxon>
        <taxon>Fungi</taxon>
        <taxon>Dikarya</taxon>
        <taxon>Ascomycota</taxon>
        <taxon>Pezizomycotina</taxon>
        <taxon>Lecanoromycetes</taxon>
        <taxon>OSLEUM clade</taxon>
        <taxon>Lecanoromycetidae</taxon>
        <taxon>Caliciales</taxon>
        <taxon>Physciaceae</taxon>
        <taxon>Heterodermia</taxon>
    </lineage>
</organism>
<evidence type="ECO:0000256" key="4">
    <source>
        <dbReference type="ARBA" id="ARBA00023002"/>
    </source>
</evidence>
<keyword evidence="3" id="KW-0479">Metal-binding</keyword>
<keyword evidence="4" id="KW-0560">Oxidoreductase</keyword>
<comment type="cofactor">
    <cofactor evidence="1">
        <name>heme</name>
        <dbReference type="ChEBI" id="CHEBI:30413"/>
    </cofactor>
</comment>
<comment type="caution">
    <text evidence="8">The sequence shown here is derived from an EMBL/GenBank/DDBJ whole genome shotgun (WGS) entry which is preliminary data.</text>
</comment>
<evidence type="ECO:0000256" key="6">
    <source>
        <dbReference type="ARBA" id="ARBA00023033"/>
    </source>
</evidence>
<dbReference type="InterPro" id="IPR001128">
    <property type="entry name" value="Cyt_P450"/>
</dbReference>
<keyword evidence="7" id="KW-1133">Transmembrane helix</keyword>
<evidence type="ECO:0000313" key="9">
    <source>
        <dbReference type="Proteomes" id="UP000664521"/>
    </source>
</evidence>
<dbReference type="AlphaFoldDB" id="A0A8H3IFM8"/>
<reference evidence="8" key="1">
    <citation type="submission" date="2021-03" db="EMBL/GenBank/DDBJ databases">
        <authorList>
            <person name="Tagirdzhanova G."/>
        </authorList>
    </citation>
    <scope>NUCLEOTIDE SEQUENCE</scope>
</reference>
<keyword evidence="9" id="KW-1185">Reference proteome</keyword>
<dbReference type="PANTHER" id="PTHR24305">
    <property type="entry name" value="CYTOCHROME P450"/>
    <property type="match status" value="1"/>
</dbReference>
<keyword evidence="7" id="KW-0472">Membrane</keyword>
<name>A0A8H3IFM8_9LECA</name>
<feature type="transmembrane region" description="Helical" evidence="7">
    <location>
        <begin position="80"/>
        <end position="102"/>
    </location>
</feature>
<evidence type="ECO:0008006" key="10">
    <source>
        <dbReference type="Google" id="ProtNLM"/>
    </source>
</evidence>
<evidence type="ECO:0000256" key="1">
    <source>
        <dbReference type="ARBA" id="ARBA00001971"/>
    </source>
</evidence>
<keyword evidence="7" id="KW-0812">Transmembrane</keyword>
<comment type="similarity">
    <text evidence="2">Belongs to the cytochrome P450 family.</text>
</comment>
<accession>A0A8H3IFM8</accession>
<evidence type="ECO:0000313" key="8">
    <source>
        <dbReference type="EMBL" id="CAF9914090.1"/>
    </source>
</evidence>
<dbReference type="GO" id="GO:0004497">
    <property type="term" value="F:monooxygenase activity"/>
    <property type="evidence" value="ECO:0007669"/>
    <property type="project" value="UniProtKB-KW"/>
</dbReference>
<feature type="transmembrane region" description="Helical" evidence="7">
    <location>
        <begin position="114"/>
        <end position="133"/>
    </location>
</feature>
<keyword evidence="6" id="KW-0503">Monooxygenase</keyword>